<dbReference type="KEGG" id="puo:RZN69_09840"/>
<dbReference type="GO" id="GO:0005886">
    <property type="term" value="C:plasma membrane"/>
    <property type="evidence" value="ECO:0007669"/>
    <property type="project" value="UniProtKB-SubCell"/>
</dbReference>
<evidence type="ECO:0000313" key="9">
    <source>
        <dbReference type="Proteomes" id="UP001304300"/>
    </source>
</evidence>
<dbReference type="PANTHER" id="PTHR33885:SF3">
    <property type="entry name" value="PHAGE SHOCK PROTEIN C"/>
    <property type="match status" value="1"/>
</dbReference>
<comment type="subcellular location">
    <subcellularLocation>
        <location evidence="1">Cell membrane</location>
        <topology evidence="1">Single-pass membrane protein</topology>
    </subcellularLocation>
</comment>
<sequence>MPSAEKALKRSSNRVIGGVCGGIAEYYGWDPSILRLVYLIVSIVSTAFPGIIVYIILWIVIPPAED</sequence>
<evidence type="ECO:0000256" key="3">
    <source>
        <dbReference type="ARBA" id="ARBA00022692"/>
    </source>
</evidence>
<accession>A0AAQ3LF29</accession>
<organism evidence="8 9">
    <name type="scientific">Rubellicoccus peritrichatus</name>
    <dbReference type="NCBI Taxonomy" id="3080537"/>
    <lineage>
        <taxon>Bacteria</taxon>
        <taxon>Pseudomonadati</taxon>
        <taxon>Verrucomicrobiota</taxon>
        <taxon>Opitutia</taxon>
        <taxon>Puniceicoccales</taxon>
        <taxon>Cerasicoccaceae</taxon>
        <taxon>Rubellicoccus</taxon>
    </lineage>
</organism>
<dbReference type="Pfam" id="PF04024">
    <property type="entry name" value="PspC"/>
    <property type="match status" value="1"/>
</dbReference>
<dbReference type="RefSeq" id="WP_317835939.1">
    <property type="nucleotide sequence ID" value="NZ_CP136920.1"/>
</dbReference>
<keyword evidence="4 6" id="KW-1133">Transmembrane helix</keyword>
<evidence type="ECO:0000256" key="6">
    <source>
        <dbReference type="SAM" id="Phobius"/>
    </source>
</evidence>
<feature type="transmembrane region" description="Helical" evidence="6">
    <location>
        <begin position="36"/>
        <end position="61"/>
    </location>
</feature>
<dbReference type="EMBL" id="CP136920">
    <property type="protein sequence ID" value="WOO43389.1"/>
    <property type="molecule type" value="Genomic_DNA"/>
</dbReference>
<dbReference type="PANTHER" id="PTHR33885">
    <property type="entry name" value="PHAGE SHOCK PROTEIN C"/>
    <property type="match status" value="1"/>
</dbReference>
<evidence type="ECO:0000313" key="8">
    <source>
        <dbReference type="EMBL" id="WOO43389.1"/>
    </source>
</evidence>
<keyword evidence="2" id="KW-1003">Cell membrane</keyword>
<evidence type="ECO:0000256" key="2">
    <source>
        <dbReference type="ARBA" id="ARBA00022475"/>
    </source>
</evidence>
<evidence type="ECO:0000259" key="7">
    <source>
        <dbReference type="Pfam" id="PF04024"/>
    </source>
</evidence>
<evidence type="ECO:0000256" key="4">
    <source>
        <dbReference type="ARBA" id="ARBA00022989"/>
    </source>
</evidence>
<evidence type="ECO:0000256" key="1">
    <source>
        <dbReference type="ARBA" id="ARBA00004162"/>
    </source>
</evidence>
<evidence type="ECO:0000256" key="5">
    <source>
        <dbReference type="ARBA" id="ARBA00023136"/>
    </source>
</evidence>
<keyword evidence="3 6" id="KW-0812">Transmembrane</keyword>
<dbReference type="AlphaFoldDB" id="A0AAQ3LF29"/>
<reference evidence="8 9" key="1">
    <citation type="submission" date="2023-10" db="EMBL/GenBank/DDBJ databases">
        <title>Rubellicoccus peritrichatus gen. nov., sp. nov., isolated from an algae of coral reef tank.</title>
        <authorList>
            <person name="Luo J."/>
        </authorList>
    </citation>
    <scope>NUCLEOTIDE SEQUENCE [LARGE SCALE GENOMIC DNA]</scope>
    <source>
        <strain evidence="8 9">CR14</strain>
    </source>
</reference>
<name>A0AAQ3LF29_9BACT</name>
<proteinExistence type="predicted"/>
<dbReference type="InterPro" id="IPR007168">
    <property type="entry name" value="Phageshock_PspC_N"/>
</dbReference>
<feature type="domain" description="Phage shock protein PspC N-terminal" evidence="7">
    <location>
        <begin position="7"/>
        <end position="63"/>
    </location>
</feature>
<keyword evidence="5 6" id="KW-0472">Membrane</keyword>
<keyword evidence="9" id="KW-1185">Reference proteome</keyword>
<protein>
    <submittedName>
        <fullName evidence="8">PspC domain-containing protein</fullName>
    </submittedName>
</protein>
<dbReference type="InterPro" id="IPR052027">
    <property type="entry name" value="PspC"/>
</dbReference>
<gene>
    <name evidence="8" type="ORF">RZN69_09840</name>
</gene>
<dbReference type="Proteomes" id="UP001304300">
    <property type="component" value="Chromosome"/>
</dbReference>